<feature type="non-terminal residue" evidence="4">
    <location>
        <position position="135"/>
    </location>
</feature>
<evidence type="ECO:0000256" key="2">
    <source>
        <dbReference type="ARBA" id="ARBA00023004"/>
    </source>
</evidence>
<keyword evidence="2" id="KW-0408">Iron</keyword>
<dbReference type="PANTHER" id="PTHR42281">
    <property type="match status" value="1"/>
</dbReference>
<dbReference type="AlphaFoldDB" id="X0XG18"/>
<gene>
    <name evidence="4" type="ORF">S01H1_84358</name>
</gene>
<dbReference type="PANTHER" id="PTHR42281:SF1">
    <property type="entry name" value="ACETYL-COA DECARBONYLASE_SYNTHASE COMPLEX SUBUNIT BETA 1"/>
    <property type="match status" value="1"/>
</dbReference>
<keyword evidence="1" id="KW-0479">Metal-binding</keyword>
<accession>X0XG18</accession>
<dbReference type="GO" id="GO:0046872">
    <property type="term" value="F:metal ion binding"/>
    <property type="evidence" value="ECO:0007669"/>
    <property type="project" value="UniProtKB-KW"/>
</dbReference>
<dbReference type="GO" id="GO:0043885">
    <property type="term" value="F:anaerobic carbon-monoxide dehydrogenase activity"/>
    <property type="evidence" value="ECO:0007669"/>
    <property type="project" value="InterPro"/>
</dbReference>
<dbReference type="InterPro" id="IPR004461">
    <property type="entry name" value="CO_DH/Ac-CoA_synth_bsu"/>
</dbReference>
<feature type="non-terminal residue" evidence="4">
    <location>
        <position position="1"/>
    </location>
</feature>
<dbReference type="InterPro" id="IPR011254">
    <property type="entry name" value="Prismane-like_sf"/>
</dbReference>
<evidence type="ECO:0000313" key="4">
    <source>
        <dbReference type="EMBL" id="GAG42129.1"/>
    </source>
</evidence>
<dbReference type="GO" id="GO:0051536">
    <property type="term" value="F:iron-sulfur cluster binding"/>
    <property type="evidence" value="ECO:0007669"/>
    <property type="project" value="UniProtKB-KW"/>
</dbReference>
<evidence type="ECO:0000256" key="3">
    <source>
        <dbReference type="ARBA" id="ARBA00023014"/>
    </source>
</evidence>
<reference evidence="4" key="1">
    <citation type="journal article" date="2014" name="Front. Microbiol.">
        <title>High frequency of phylogenetically diverse reductive dehalogenase-homologous genes in deep subseafloor sedimentary metagenomes.</title>
        <authorList>
            <person name="Kawai M."/>
            <person name="Futagami T."/>
            <person name="Toyoda A."/>
            <person name="Takaki Y."/>
            <person name="Nishi S."/>
            <person name="Hori S."/>
            <person name="Arai W."/>
            <person name="Tsubouchi T."/>
            <person name="Morono Y."/>
            <person name="Uchiyama I."/>
            <person name="Ito T."/>
            <person name="Fujiyama A."/>
            <person name="Inagaki F."/>
            <person name="Takami H."/>
        </authorList>
    </citation>
    <scope>NUCLEOTIDE SEQUENCE</scope>
    <source>
        <strain evidence="4">Expedition CK06-06</strain>
    </source>
</reference>
<dbReference type="GO" id="GO:0006084">
    <property type="term" value="P:acetyl-CoA metabolic process"/>
    <property type="evidence" value="ECO:0007669"/>
    <property type="project" value="InterPro"/>
</dbReference>
<dbReference type="InterPro" id="IPR016099">
    <property type="entry name" value="Prismane-like_a/b-sand"/>
</dbReference>
<comment type="caution">
    <text evidence="4">The sequence shown here is derived from an EMBL/GenBank/DDBJ whole genome shotgun (WGS) entry which is preliminary data.</text>
</comment>
<sequence>KRSILIFVGSSTNGVSIVDQLKERGVDMSWDTYIVPYGRDTVSAIYPLNWAIRSAMTFGGMKAGEGLKNLLYTRARVHAFGLTLGDVDDLKYAIGAGAINMGFPIIADTPIPEIRPTGICNFEHVVHELDYDKIV</sequence>
<dbReference type="Gene3D" id="3.40.50.2030">
    <property type="match status" value="1"/>
</dbReference>
<dbReference type="SUPFAM" id="SSF56821">
    <property type="entry name" value="Prismane protein-like"/>
    <property type="match status" value="1"/>
</dbReference>
<protein>
    <submittedName>
        <fullName evidence="4">Uncharacterized protein</fullName>
    </submittedName>
</protein>
<name>X0XG18_9ZZZZ</name>
<evidence type="ECO:0000256" key="1">
    <source>
        <dbReference type="ARBA" id="ARBA00022723"/>
    </source>
</evidence>
<keyword evidence="3" id="KW-0411">Iron-sulfur</keyword>
<organism evidence="4">
    <name type="scientific">marine sediment metagenome</name>
    <dbReference type="NCBI Taxonomy" id="412755"/>
    <lineage>
        <taxon>unclassified sequences</taxon>
        <taxon>metagenomes</taxon>
        <taxon>ecological metagenomes</taxon>
    </lineage>
</organism>
<proteinExistence type="predicted"/>
<dbReference type="EMBL" id="BARS01057568">
    <property type="protein sequence ID" value="GAG42129.1"/>
    <property type="molecule type" value="Genomic_DNA"/>
</dbReference>